<feature type="transmembrane region" description="Helical" evidence="11">
    <location>
        <begin position="372"/>
        <end position="396"/>
    </location>
</feature>
<evidence type="ECO:0000256" key="9">
    <source>
        <dbReference type="ARBA" id="ARBA00023224"/>
    </source>
</evidence>
<evidence type="ECO:0000256" key="10">
    <source>
        <dbReference type="SAM" id="MobiDB-lite"/>
    </source>
</evidence>
<organism evidence="14 15">
    <name type="scientific">Elysia crispata</name>
    <name type="common">lettuce slug</name>
    <dbReference type="NCBI Taxonomy" id="231223"/>
    <lineage>
        <taxon>Eukaryota</taxon>
        <taxon>Metazoa</taxon>
        <taxon>Spiralia</taxon>
        <taxon>Lophotrochozoa</taxon>
        <taxon>Mollusca</taxon>
        <taxon>Gastropoda</taxon>
        <taxon>Heterobranchia</taxon>
        <taxon>Euthyneura</taxon>
        <taxon>Panpulmonata</taxon>
        <taxon>Sacoglossa</taxon>
        <taxon>Placobranchoidea</taxon>
        <taxon>Plakobranchidae</taxon>
        <taxon>Elysia</taxon>
    </lineage>
</organism>
<keyword evidence="5 11" id="KW-1133">Transmembrane helix</keyword>
<sequence length="681" mass="76631">MSDQFHPPGGSGSHLCRDRADYFLPRQFRVSTCSMCLIYLYPTMSEFKIHVLNGVTLLLQMTAQKSSEPSSVQSQRRPDGTVETTPDNHTRSDMEAQMTTHSLPSNLWSVKLVIPDVEDEASLLVGKSSFRDFTQVQKPTMATVLPGCSKMLPASVDQGNSSDKPVEGVEQKPQVGHCPMTWDGYSCVEATSAGKIAQVTCPPFICTKQVNPQARAAKHCMSNGTWWVSEESQMEWTDYSTCLDMDTSSLHTEMTIAIVCNAISIVLLIPALLVFLLLRSLRIQQRIRLHTCMFATLLVSSITAMLWERLVIMDMLLTPLQESFVHAKPNACKFLNLTSRLAKTSSFFWMFCEGFHLHWLMVRAFKPINTMGLYMAIGWGIPSCLVVIYLCLRIVLYDTDSCWLKTLGALEWIIDAPTVACIALNVIFLILILRKLVFQLKKQPDDVGSLRRTMKALLLLVPLLGVQQFCILYRPHVDQPGYFVYAVVSALIVNLQNVARDGSFQQQPGLDRQQPRENDTADDNPTSLGDEDSPVQQLSGVVSQQPRENDSNMADDNPTRLGDEDSPVQQLSKIVCQQPRENDAADENPTSLDQEDRPDRQPLEAVYHQLRENYTTEKETRLLGYQSSYEKAGKMNLHEIRKINDNLSLQRTYLGKKPDNSKVTQTQNDNELVLNADVLLQ</sequence>
<gene>
    <name evidence="14" type="ORF">RRG08_006068</name>
</gene>
<dbReference type="InterPro" id="IPR036445">
    <property type="entry name" value="GPCR_2_extracell_dom_sf"/>
</dbReference>
<comment type="caution">
    <text evidence="14">The sequence shown here is derived from an EMBL/GenBank/DDBJ whole genome shotgun (WGS) entry which is preliminary data.</text>
</comment>
<keyword evidence="6" id="KW-0297">G-protein coupled receptor</keyword>
<dbReference type="Gene3D" id="4.10.1240.10">
    <property type="entry name" value="GPCR, family 2, extracellular hormone receptor domain"/>
    <property type="match status" value="1"/>
</dbReference>
<keyword evidence="4 11" id="KW-0812">Transmembrane</keyword>
<dbReference type="Proteomes" id="UP001283361">
    <property type="component" value="Unassembled WGS sequence"/>
</dbReference>
<dbReference type="GO" id="GO:0007188">
    <property type="term" value="P:adenylate cyclase-modulating G protein-coupled receptor signaling pathway"/>
    <property type="evidence" value="ECO:0007669"/>
    <property type="project" value="TreeGrafter"/>
</dbReference>
<feature type="domain" description="G-protein coupled receptors family 2 profile 2" evidence="13">
    <location>
        <begin position="253"/>
        <end position="498"/>
    </location>
</feature>
<evidence type="ECO:0000256" key="1">
    <source>
        <dbReference type="ARBA" id="ARBA00004651"/>
    </source>
</evidence>
<evidence type="ECO:0000256" key="7">
    <source>
        <dbReference type="ARBA" id="ARBA00023136"/>
    </source>
</evidence>
<evidence type="ECO:0000313" key="15">
    <source>
        <dbReference type="Proteomes" id="UP001283361"/>
    </source>
</evidence>
<feature type="transmembrane region" description="Helical" evidence="11">
    <location>
        <begin position="416"/>
        <end position="437"/>
    </location>
</feature>
<evidence type="ECO:0000259" key="12">
    <source>
        <dbReference type="PROSITE" id="PS50227"/>
    </source>
</evidence>
<comment type="similarity">
    <text evidence="2">Belongs to the G-protein coupled receptor 2 family.</text>
</comment>
<dbReference type="EMBL" id="JAWDGP010004725">
    <property type="protein sequence ID" value="KAK3762326.1"/>
    <property type="molecule type" value="Genomic_DNA"/>
</dbReference>
<reference evidence="14" key="1">
    <citation type="journal article" date="2023" name="G3 (Bethesda)">
        <title>A reference genome for the long-term kleptoplast-retaining sea slug Elysia crispata morphotype clarki.</title>
        <authorList>
            <person name="Eastman K.E."/>
            <person name="Pendleton A.L."/>
            <person name="Shaikh M.A."/>
            <person name="Suttiyut T."/>
            <person name="Ogas R."/>
            <person name="Tomko P."/>
            <person name="Gavelis G."/>
            <person name="Widhalm J.R."/>
            <person name="Wisecaver J.H."/>
        </authorList>
    </citation>
    <scope>NUCLEOTIDE SEQUENCE</scope>
    <source>
        <strain evidence="14">ECLA1</strain>
    </source>
</reference>
<evidence type="ECO:0000256" key="8">
    <source>
        <dbReference type="ARBA" id="ARBA00023170"/>
    </source>
</evidence>
<dbReference type="SUPFAM" id="SSF111418">
    <property type="entry name" value="Hormone receptor domain"/>
    <property type="match status" value="1"/>
</dbReference>
<dbReference type="InterPro" id="IPR001879">
    <property type="entry name" value="GPCR_2_extracellular_dom"/>
</dbReference>
<dbReference type="AlphaFoldDB" id="A0AAE0Z592"/>
<feature type="region of interest" description="Disordered" evidence="10">
    <location>
        <begin position="503"/>
        <end position="601"/>
    </location>
</feature>
<dbReference type="PROSITE" id="PS50227">
    <property type="entry name" value="G_PROTEIN_RECEP_F2_3"/>
    <property type="match status" value="1"/>
</dbReference>
<evidence type="ECO:0008006" key="16">
    <source>
        <dbReference type="Google" id="ProtNLM"/>
    </source>
</evidence>
<feature type="transmembrane region" description="Helical" evidence="11">
    <location>
        <begin position="254"/>
        <end position="277"/>
    </location>
</feature>
<dbReference type="GO" id="GO:0008528">
    <property type="term" value="F:G protein-coupled peptide receptor activity"/>
    <property type="evidence" value="ECO:0007669"/>
    <property type="project" value="TreeGrafter"/>
</dbReference>
<feature type="compositionally biased region" description="Basic and acidic residues" evidence="10">
    <location>
        <begin position="76"/>
        <end position="93"/>
    </location>
</feature>
<evidence type="ECO:0000256" key="11">
    <source>
        <dbReference type="SAM" id="Phobius"/>
    </source>
</evidence>
<keyword evidence="9" id="KW-0807">Transducer</keyword>
<feature type="compositionally biased region" description="Polar residues" evidence="10">
    <location>
        <begin position="66"/>
        <end position="75"/>
    </location>
</feature>
<dbReference type="PROSITE" id="PS50261">
    <property type="entry name" value="G_PROTEIN_RECEP_F2_4"/>
    <property type="match status" value="1"/>
</dbReference>
<name>A0AAE0Z592_9GAST</name>
<dbReference type="InterPro" id="IPR017981">
    <property type="entry name" value="GPCR_2-like_7TM"/>
</dbReference>
<dbReference type="InterPro" id="IPR000832">
    <property type="entry name" value="GPCR_2_secretin-like"/>
</dbReference>
<feature type="domain" description="G-protein coupled receptors family 2 profile 1" evidence="12">
    <location>
        <begin position="147"/>
        <end position="246"/>
    </location>
</feature>
<keyword evidence="3" id="KW-1003">Cell membrane</keyword>
<dbReference type="PRINTS" id="PR00249">
    <property type="entry name" value="GPCRSECRETIN"/>
</dbReference>
<feature type="region of interest" description="Disordered" evidence="10">
    <location>
        <begin position="66"/>
        <end position="93"/>
    </location>
</feature>
<dbReference type="PANTHER" id="PTHR45620:SF42">
    <property type="entry name" value="G-PROTEIN COUPLED RECEPTOR SEB-2"/>
    <property type="match status" value="1"/>
</dbReference>
<feature type="compositionally biased region" description="Polar residues" evidence="10">
    <location>
        <begin position="534"/>
        <end position="554"/>
    </location>
</feature>
<evidence type="ECO:0000256" key="3">
    <source>
        <dbReference type="ARBA" id="ARBA00022475"/>
    </source>
</evidence>
<dbReference type="GO" id="GO:0007166">
    <property type="term" value="P:cell surface receptor signaling pathway"/>
    <property type="evidence" value="ECO:0007669"/>
    <property type="project" value="InterPro"/>
</dbReference>
<evidence type="ECO:0000256" key="6">
    <source>
        <dbReference type="ARBA" id="ARBA00023040"/>
    </source>
</evidence>
<evidence type="ECO:0000256" key="2">
    <source>
        <dbReference type="ARBA" id="ARBA00005314"/>
    </source>
</evidence>
<evidence type="ECO:0000256" key="5">
    <source>
        <dbReference type="ARBA" id="ARBA00022989"/>
    </source>
</evidence>
<accession>A0AAE0Z592</accession>
<dbReference type="GO" id="GO:0005886">
    <property type="term" value="C:plasma membrane"/>
    <property type="evidence" value="ECO:0007669"/>
    <property type="project" value="UniProtKB-SubCell"/>
</dbReference>
<keyword evidence="7 11" id="KW-0472">Membrane</keyword>
<proteinExistence type="inferred from homology"/>
<evidence type="ECO:0000259" key="13">
    <source>
        <dbReference type="PROSITE" id="PS50261"/>
    </source>
</evidence>
<keyword evidence="15" id="KW-1185">Reference proteome</keyword>
<dbReference type="Pfam" id="PF02793">
    <property type="entry name" value="HRM"/>
    <property type="match status" value="1"/>
</dbReference>
<dbReference type="SMART" id="SM00008">
    <property type="entry name" value="HormR"/>
    <property type="match status" value="1"/>
</dbReference>
<dbReference type="Pfam" id="PF00002">
    <property type="entry name" value="7tm_2"/>
    <property type="match status" value="1"/>
</dbReference>
<keyword evidence="8" id="KW-0675">Receptor</keyword>
<dbReference type="PANTHER" id="PTHR45620">
    <property type="entry name" value="PDF RECEPTOR-LIKE PROTEIN-RELATED"/>
    <property type="match status" value="1"/>
</dbReference>
<dbReference type="InterPro" id="IPR050332">
    <property type="entry name" value="GPCR_2"/>
</dbReference>
<dbReference type="Gene3D" id="1.20.1070.10">
    <property type="entry name" value="Rhodopsin 7-helix transmembrane proteins"/>
    <property type="match status" value="1"/>
</dbReference>
<evidence type="ECO:0000256" key="4">
    <source>
        <dbReference type="ARBA" id="ARBA00022692"/>
    </source>
</evidence>
<feature type="transmembrane region" description="Helical" evidence="11">
    <location>
        <begin position="289"/>
        <end position="307"/>
    </location>
</feature>
<evidence type="ECO:0000313" key="14">
    <source>
        <dbReference type="EMBL" id="KAK3762326.1"/>
    </source>
</evidence>
<protein>
    <recommendedName>
        <fullName evidence="16">Calcitonin receptor</fullName>
    </recommendedName>
</protein>
<comment type="subcellular location">
    <subcellularLocation>
        <location evidence="1">Cell membrane</location>
        <topology evidence="1">Multi-pass membrane protein</topology>
    </subcellularLocation>
</comment>